<comment type="caution">
    <text evidence="2">The sequence shown here is derived from an EMBL/GenBank/DDBJ whole genome shotgun (WGS) entry which is preliminary data.</text>
</comment>
<evidence type="ECO:0000256" key="1">
    <source>
        <dbReference type="SAM" id="MobiDB-lite"/>
    </source>
</evidence>
<evidence type="ECO:0000313" key="3">
    <source>
        <dbReference type="Proteomes" id="UP001159405"/>
    </source>
</evidence>
<feature type="region of interest" description="Disordered" evidence="1">
    <location>
        <begin position="86"/>
        <end position="116"/>
    </location>
</feature>
<reference evidence="2 3" key="1">
    <citation type="submission" date="2022-05" db="EMBL/GenBank/DDBJ databases">
        <authorList>
            <consortium name="Genoscope - CEA"/>
            <person name="William W."/>
        </authorList>
    </citation>
    <scope>NUCLEOTIDE SEQUENCE [LARGE SCALE GENOMIC DNA]</scope>
</reference>
<evidence type="ECO:0000313" key="2">
    <source>
        <dbReference type="EMBL" id="CAH3108835.1"/>
    </source>
</evidence>
<organism evidence="2 3">
    <name type="scientific">Porites lobata</name>
    <dbReference type="NCBI Taxonomy" id="104759"/>
    <lineage>
        <taxon>Eukaryota</taxon>
        <taxon>Metazoa</taxon>
        <taxon>Cnidaria</taxon>
        <taxon>Anthozoa</taxon>
        <taxon>Hexacorallia</taxon>
        <taxon>Scleractinia</taxon>
        <taxon>Fungiina</taxon>
        <taxon>Poritidae</taxon>
        <taxon>Porites</taxon>
    </lineage>
</organism>
<gene>
    <name evidence="2" type="ORF">PLOB_00017868</name>
</gene>
<accession>A0ABN8NGW8</accession>
<keyword evidence="3" id="KW-1185">Reference proteome</keyword>
<name>A0ABN8NGW8_9CNID</name>
<evidence type="ECO:0008006" key="4">
    <source>
        <dbReference type="Google" id="ProtNLM"/>
    </source>
</evidence>
<sequence length="200" mass="22877">KVQNRIRICPGVKPLSIRFAYRSKDLNSHKNNSKSATEKDRISQLNIAYLIMTDCKKQEKISLFKHVLRQIAMILKAFLKTLPTKTKPTKCPAREKKMRQEKRKKKGGEKAKSKSPDCCVTFKPNLEILLSAHARTSQADILHLDQKAAKCSTCKPVCGKWQLIADVESVHAIEGRYPRCDFNSLNIKQLMAQFRLKQLV</sequence>
<proteinExistence type="predicted"/>
<dbReference type="Proteomes" id="UP001159405">
    <property type="component" value="Unassembled WGS sequence"/>
</dbReference>
<feature type="compositionally biased region" description="Basic residues" evidence="1">
    <location>
        <begin position="96"/>
        <end position="107"/>
    </location>
</feature>
<protein>
    <recommendedName>
        <fullName evidence="4">Recombination activating protein 1</fullName>
    </recommendedName>
</protein>
<dbReference type="EMBL" id="CALNXK010000021">
    <property type="protein sequence ID" value="CAH3108835.1"/>
    <property type="molecule type" value="Genomic_DNA"/>
</dbReference>
<feature type="non-terminal residue" evidence="2">
    <location>
        <position position="1"/>
    </location>
</feature>